<dbReference type="STRING" id="459349.CLOAM1399"/>
<accession>B0VJ50</accession>
<dbReference type="OrthoDB" id="9907933at2"/>
<keyword evidence="3" id="KW-1185">Reference proteome</keyword>
<keyword evidence="1" id="KW-0472">Membrane</keyword>
<gene>
    <name evidence="2" type="ordered locus">CLOAM1399</name>
</gene>
<dbReference type="RefSeq" id="WP_015425109.1">
    <property type="nucleotide sequence ID" value="NC_020449.1"/>
</dbReference>
<dbReference type="Proteomes" id="UP000002019">
    <property type="component" value="Chromosome"/>
</dbReference>
<evidence type="ECO:0000313" key="3">
    <source>
        <dbReference type="Proteomes" id="UP000002019"/>
    </source>
</evidence>
<keyword evidence="1" id="KW-0812">Transmembrane</keyword>
<evidence type="ECO:0000256" key="1">
    <source>
        <dbReference type="SAM" id="Phobius"/>
    </source>
</evidence>
<dbReference type="HOGENOM" id="CLU_1666310_0_0_0"/>
<organism evidence="2 3">
    <name type="scientific">Cloacimonas acidaminovorans (strain Evry)</name>
    <dbReference type="NCBI Taxonomy" id="459349"/>
    <lineage>
        <taxon>Bacteria</taxon>
        <taxon>Pseudomonadati</taxon>
        <taxon>Candidatus Cloacimonadota</taxon>
        <taxon>Candidatus Cloacimonadia</taxon>
        <taxon>Candidatus Cloacimonadales</taxon>
        <taxon>Candidatus Cloacimonadaceae</taxon>
        <taxon>Candidatus Cloacimonas</taxon>
    </lineage>
</organism>
<evidence type="ECO:0008006" key="4">
    <source>
        <dbReference type="Google" id="ProtNLM"/>
    </source>
</evidence>
<protein>
    <recommendedName>
        <fullName evidence="4">Prepilin-type N-terminal cleavage/methylation domain-containing protein</fullName>
    </recommendedName>
</protein>
<feature type="transmembrane region" description="Helical" evidence="1">
    <location>
        <begin position="35"/>
        <end position="56"/>
    </location>
</feature>
<reference evidence="2 3" key="1">
    <citation type="journal article" date="2008" name="J. Bacteriol.">
        <title>'Candidatus Cloacamonas acidaminovorans': genome sequence reconstruction provides a first glimpse of a new bacterial division.</title>
        <authorList>
            <person name="Pelletier E."/>
            <person name="Kreimeyer A."/>
            <person name="Bocs S."/>
            <person name="Rouy Z."/>
            <person name="Gyapay G."/>
            <person name="Chouari R."/>
            <person name="Riviere D."/>
            <person name="Ganesan A."/>
            <person name="Daegelen P."/>
            <person name="Sghir A."/>
            <person name="Cohen G.N."/>
            <person name="Medigue C."/>
            <person name="Weissenbach J."/>
            <person name="Le Paslier D."/>
        </authorList>
    </citation>
    <scope>NUCLEOTIDE SEQUENCE [LARGE SCALE GENOMIC DNA]</scope>
    <source>
        <strain evidence="3">Evry</strain>
    </source>
</reference>
<name>B0VJ50_CLOAI</name>
<keyword evidence="1" id="KW-1133">Transmembrane helix</keyword>
<dbReference type="KEGG" id="caci:CLOAM1399"/>
<evidence type="ECO:0000313" key="2">
    <source>
        <dbReference type="EMBL" id="CAO81251.1"/>
    </source>
</evidence>
<proteinExistence type="predicted"/>
<sequence length="158" mass="18225">MPKDIYILPENNKTKKANGVFGLLSSQGGYSLAEVLVVAIVMAVMIITIYIGIMYADRQVTKNYRHRVATLMLTGELEKQYTLYMKEGIFRPFTNMPVIIEQTDEVTVNGTISISVGKDRENYMSGNYDFTYLIGEIRWIDPATEKEHYVRLREDFYE</sequence>
<dbReference type="AlphaFoldDB" id="B0VJ50"/>
<dbReference type="EMBL" id="CU466930">
    <property type="protein sequence ID" value="CAO81251.1"/>
    <property type="molecule type" value="Genomic_DNA"/>
</dbReference>